<reference evidence="2" key="1">
    <citation type="journal article" date="2013" name="Nat. Commun.">
        <title>Whole-genome sequencing of Oryza brachyantha reveals mechanisms underlying Oryza genome evolution.</title>
        <authorList>
            <person name="Chen J."/>
            <person name="Huang Q."/>
            <person name="Gao D."/>
            <person name="Wang J."/>
            <person name="Lang Y."/>
            <person name="Liu T."/>
            <person name="Li B."/>
            <person name="Bai Z."/>
            <person name="Luis Goicoechea J."/>
            <person name="Liang C."/>
            <person name="Chen C."/>
            <person name="Zhang W."/>
            <person name="Sun S."/>
            <person name="Liao Y."/>
            <person name="Zhang X."/>
            <person name="Yang L."/>
            <person name="Song C."/>
            <person name="Wang M."/>
            <person name="Shi J."/>
            <person name="Liu G."/>
            <person name="Liu J."/>
            <person name="Zhou H."/>
            <person name="Zhou W."/>
            <person name="Yu Q."/>
            <person name="An N."/>
            <person name="Chen Y."/>
            <person name="Cai Q."/>
            <person name="Wang B."/>
            <person name="Liu B."/>
            <person name="Min J."/>
            <person name="Huang Y."/>
            <person name="Wu H."/>
            <person name="Li Z."/>
            <person name="Zhang Y."/>
            <person name="Yin Y."/>
            <person name="Song W."/>
            <person name="Jiang J."/>
            <person name="Jackson S.A."/>
            <person name="Wing R.A."/>
            <person name="Wang J."/>
            <person name="Chen M."/>
        </authorList>
    </citation>
    <scope>NUCLEOTIDE SEQUENCE [LARGE SCALE GENOMIC DNA]</scope>
    <source>
        <strain evidence="2">cv. IRGC 101232</strain>
    </source>
</reference>
<name>J3N3F4_ORYBR</name>
<sequence length="133" mass="15731">METWTAPKRQPVVVGESRGRRMDARRRKVRDKPHYHWDRKIEERDNSSSHMQPVDYRRTRCLEIRCVMFFGENFWQLNRALASLSMPWRIKSIRCFHRGSKSFIGVSEGLSLCRPHDRSAPAPAFTVPRRCSS</sequence>
<keyword evidence="3" id="KW-1185">Reference proteome</keyword>
<reference evidence="2" key="2">
    <citation type="submission" date="2013-04" db="UniProtKB">
        <authorList>
            <consortium name="EnsemblPlants"/>
        </authorList>
    </citation>
    <scope>IDENTIFICATION</scope>
</reference>
<evidence type="ECO:0000313" key="3">
    <source>
        <dbReference type="Proteomes" id="UP000006038"/>
    </source>
</evidence>
<evidence type="ECO:0000256" key="1">
    <source>
        <dbReference type="SAM" id="MobiDB-lite"/>
    </source>
</evidence>
<dbReference type="Gramene" id="OB10G20520.1">
    <property type="protein sequence ID" value="OB10G20520.1"/>
    <property type="gene ID" value="OB10G20520"/>
</dbReference>
<protein>
    <submittedName>
        <fullName evidence="2">Uncharacterized protein</fullName>
    </submittedName>
</protein>
<feature type="region of interest" description="Disordered" evidence="1">
    <location>
        <begin position="1"/>
        <end position="52"/>
    </location>
</feature>
<dbReference type="EnsemblPlants" id="OB10G20520.1">
    <property type="protein sequence ID" value="OB10G20520.1"/>
    <property type="gene ID" value="OB10G20520"/>
</dbReference>
<accession>J3N3F4</accession>
<feature type="compositionally biased region" description="Basic and acidic residues" evidence="1">
    <location>
        <begin position="32"/>
        <end position="47"/>
    </location>
</feature>
<organism evidence="2">
    <name type="scientific">Oryza brachyantha</name>
    <name type="common">malo sina</name>
    <dbReference type="NCBI Taxonomy" id="4533"/>
    <lineage>
        <taxon>Eukaryota</taxon>
        <taxon>Viridiplantae</taxon>
        <taxon>Streptophyta</taxon>
        <taxon>Embryophyta</taxon>
        <taxon>Tracheophyta</taxon>
        <taxon>Spermatophyta</taxon>
        <taxon>Magnoliopsida</taxon>
        <taxon>Liliopsida</taxon>
        <taxon>Poales</taxon>
        <taxon>Poaceae</taxon>
        <taxon>BOP clade</taxon>
        <taxon>Oryzoideae</taxon>
        <taxon>Oryzeae</taxon>
        <taxon>Oryzinae</taxon>
        <taxon>Oryza</taxon>
    </lineage>
</organism>
<dbReference type="Proteomes" id="UP000006038">
    <property type="component" value="Chromosome 10"/>
</dbReference>
<proteinExistence type="predicted"/>
<dbReference type="AlphaFoldDB" id="J3N3F4"/>
<evidence type="ECO:0000313" key="2">
    <source>
        <dbReference type="EnsemblPlants" id="OB10G20520.1"/>
    </source>
</evidence>
<dbReference type="HOGENOM" id="CLU_1909880_0_0_1"/>